<keyword evidence="4" id="KW-1185">Reference proteome</keyword>
<dbReference type="InterPro" id="IPR036291">
    <property type="entry name" value="NAD(P)-bd_dom_sf"/>
</dbReference>
<dbReference type="InterPro" id="IPR002347">
    <property type="entry name" value="SDR_fam"/>
</dbReference>
<dbReference type="RefSeq" id="XP_035344560.1">
    <property type="nucleotide sequence ID" value="XM_035488667.1"/>
</dbReference>
<dbReference type="OrthoDB" id="4220416at2759"/>
<name>A0A7H8QWD1_TALRU</name>
<dbReference type="AlphaFoldDB" id="A0A7H8QWD1"/>
<evidence type="ECO:0000256" key="2">
    <source>
        <dbReference type="ARBA" id="ARBA00023002"/>
    </source>
</evidence>
<dbReference type="SUPFAM" id="SSF51735">
    <property type="entry name" value="NAD(P)-binding Rossmann-fold domains"/>
    <property type="match status" value="1"/>
</dbReference>
<evidence type="ECO:0000313" key="3">
    <source>
        <dbReference type="EMBL" id="QKX58382.1"/>
    </source>
</evidence>
<evidence type="ECO:0000313" key="4">
    <source>
        <dbReference type="Proteomes" id="UP000509510"/>
    </source>
</evidence>
<dbReference type="GeneID" id="55993001"/>
<comment type="similarity">
    <text evidence="1">Belongs to the short-chain dehydrogenases/reductases (SDR) family.</text>
</comment>
<dbReference type="PRINTS" id="PR00081">
    <property type="entry name" value="GDHRDH"/>
</dbReference>
<dbReference type="EMBL" id="CP055900">
    <property type="protein sequence ID" value="QKX58382.1"/>
    <property type="molecule type" value="Genomic_DNA"/>
</dbReference>
<reference evidence="4" key="1">
    <citation type="submission" date="2020-06" db="EMBL/GenBank/DDBJ databases">
        <title>A chromosome-scale genome assembly of Talaromyces rugulosus W13939.</title>
        <authorList>
            <person name="Wang B."/>
            <person name="Guo L."/>
            <person name="Ye K."/>
            <person name="Wang L."/>
        </authorList>
    </citation>
    <scope>NUCLEOTIDE SEQUENCE [LARGE SCALE GENOMIC DNA]</scope>
    <source>
        <strain evidence="4">W13939</strain>
    </source>
</reference>
<dbReference type="CDD" id="cd05233">
    <property type="entry name" value="SDR_c"/>
    <property type="match status" value="1"/>
</dbReference>
<sequence>MVVAILTEVTAKESVKAAFETAQASFEKIDVVVNVCGVMNNGPGIGEIELSQWFRDFEVNVKGSYNIAHKHIKFAGGEGTIVFVVSMGASFTVPGISSYSASKLSVIKLAEYLNAEHSQLRVFAVHPGIL</sequence>
<organism evidence="3 4">
    <name type="scientific">Talaromyces rugulosus</name>
    <name type="common">Penicillium rugulosum</name>
    <dbReference type="NCBI Taxonomy" id="121627"/>
    <lineage>
        <taxon>Eukaryota</taxon>
        <taxon>Fungi</taxon>
        <taxon>Dikarya</taxon>
        <taxon>Ascomycota</taxon>
        <taxon>Pezizomycotina</taxon>
        <taxon>Eurotiomycetes</taxon>
        <taxon>Eurotiomycetidae</taxon>
        <taxon>Eurotiales</taxon>
        <taxon>Trichocomaceae</taxon>
        <taxon>Talaromyces</taxon>
        <taxon>Talaromyces sect. Islandici</taxon>
    </lineage>
</organism>
<evidence type="ECO:0008006" key="5">
    <source>
        <dbReference type="Google" id="ProtNLM"/>
    </source>
</evidence>
<dbReference type="PANTHER" id="PTHR43115">
    <property type="entry name" value="DEHYDROGENASE/REDUCTASE SDR FAMILY MEMBER 11"/>
    <property type="match status" value="1"/>
</dbReference>
<dbReference type="PRINTS" id="PR00080">
    <property type="entry name" value="SDRFAMILY"/>
</dbReference>
<proteinExistence type="inferred from homology"/>
<dbReference type="PANTHER" id="PTHR43115:SF4">
    <property type="entry name" value="DEHYDROGENASE_REDUCTASE SDR FAMILY MEMBER 11"/>
    <property type="match status" value="1"/>
</dbReference>
<dbReference type="Proteomes" id="UP000509510">
    <property type="component" value="Chromosome III"/>
</dbReference>
<dbReference type="GO" id="GO:0016491">
    <property type="term" value="F:oxidoreductase activity"/>
    <property type="evidence" value="ECO:0007669"/>
    <property type="project" value="UniProtKB-KW"/>
</dbReference>
<keyword evidence="2" id="KW-0560">Oxidoreductase</keyword>
<protein>
    <recommendedName>
        <fullName evidence="5">NAD(P)-binding protein</fullName>
    </recommendedName>
</protein>
<dbReference type="Pfam" id="PF00106">
    <property type="entry name" value="adh_short"/>
    <property type="match status" value="1"/>
</dbReference>
<dbReference type="Gene3D" id="3.40.50.720">
    <property type="entry name" value="NAD(P)-binding Rossmann-like Domain"/>
    <property type="match status" value="1"/>
</dbReference>
<accession>A0A7H8QWD1</accession>
<gene>
    <name evidence="3" type="ORF">TRUGW13939_05504</name>
</gene>
<evidence type="ECO:0000256" key="1">
    <source>
        <dbReference type="ARBA" id="ARBA00006484"/>
    </source>
</evidence>
<dbReference type="KEGG" id="trg:TRUGW13939_05504"/>